<dbReference type="Pfam" id="PF02195">
    <property type="entry name" value="ParB_N"/>
    <property type="match status" value="1"/>
</dbReference>
<dbReference type="PANTHER" id="PTHR33375">
    <property type="entry name" value="CHROMOSOME-PARTITIONING PROTEIN PARB-RELATED"/>
    <property type="match status" value="1"/>
</dbReference>
<feature type="domain" description="ParB-like N-terminal" evidence="3">
    <location>
        <begin position="37"/>
        <end position="125"/>
    </location>
</feature>
<dbReference type="InterPro" id="IPR041468">
    <property type="entry name" value="HTH_ParB/Spo0J"/>
</dbReference>
<evidence type="ECO:0000259" key="3">
    <source>
        <dbReference type="SMART" id="SM00470"/>
    </source>
</evidence>
<keyword evidence="2" id="KW-0159">Chromosome partition</keyword>
<gene>
    <name evidence="4" type="ORF">EJ903_10290</name>
</gene>
<evidence type="ECO:0000256" key="2">
    <source>
        <dbReference type="ARBA" id="ARBA00022829"/>
    </source>
</evidence>
<name>A0A3S0I1G6_9PROT</name>
<dbReference type="OrthoDB" id="9802051at2"/>
<dbReference type="NCBIfam" id="TIGR00180">
    <property type="entry name" value="parB_part"/>
    <property type="match status" value="1"/>
</dbReference>
<dbReference type="Gene3D" id="3.90.1530.30">
    <property type="match status" value="1"/>
</dbReference>
<evidence type="ECO:0000256" key="1">
    <source>
        <dbReference type="ARBA" id="ARBA00006295"/>
    </source>
</evidence>
<dbReference type="SUPFAM" id="SSF109709">
    <property type="entry name" value="KorB DNA-binding domain-like"/>
    <property type="match status" value="1"/>
</dbReference>
<dbReference type="EMBL" id="RXMA01000007">
    <property type="protein sequence ID" value="RTR21112.1"/>
    <property type="molecule type" value="Genomic_DNA"/>
</dbReference>
<accession>A0A3S0I1G6</accession>
<comment type="similarity">
    <text evidence="1">Belongs to the ParB family.</text>
</comment>
<dbReference type="InterPro" id="IPR004437">
    <property type="entry name" value="ParB/RepB/Spo0J"/>
</dbReference>
<protein>
    <submittedName>
        <fullName evidence="4">ParB/RepB/Spo0J family partition protein</fullName>
    </submittedName>
</protein>
<sequence length="285" mass="30828">MPPKLVRKPTRVGAYDQGGIGVVDGLAGVSGNFPRLIEVDVEAIRDNPDQPRTVFEPDALQALADSIASHGLQQPILVAELPERGAYRLVAGERRLLAHRMLGRPTIFAIITAGKPEEIAIIENVLREDLDAVDFARGLERLIDIHGYTHDALGALIGKDATVVTKSLAVLRLPADILVDYQANRARRVSATVLREIAEVGEEAAQRRLWRKAADGLTVQQLRVAKKAEAASDAVDAMALRAAKSLKLIAREVEALKAARAGLTDAHRDRLAELHADLGRLLTDG</sequence>
<dbReference type="PANTHER" id="PTHR33375:SF1">
    <property type="entry name" value="CHROMOSOME-PARTITIONING PROTEIN PARB-RELATED"/>
    <property type="match status" value="1"/>
</dbReference>
<evidence type="ECO:0000313" key="5">
    <source>
        <dbReference type="Proteomes" id="UP000277007"/>
    </source>
</evidence>
<keyword evidence="5" id="KW-1185">Reference proteome</keyword>
<dbReference type="Proteomes" id="UP000277007">
    <property type="component" value="Unassembled WGS sequence"/>
</dbReference>
<dbReference type="InterPro" id="IPR050336">
    <property type="entry name" value="Chromosome_partition/occlusion"/>
</dbReference>
<evidence type="ECO:0000313" key="4">
    <source>
        <dbReference type="EMBL" id="RTR21112.1"/>
    </source>
</evidence>
<dbReference type="Gene3D" id="1.10.10.2830">
    <property type="match status" value="1"/>
</dbReference>
<dbReference type="SUPFAM" id="SSF110849">
    <property type="entry name" value="ParB/Sulfiredoxin"/>
    <property type="match status" value="1"/>
</dbReference>
<dbReference type="InterPro" id="IPR003115">
    <property type="entry name" value="ParB_N"/>
</dbReference>
<organism evidence="4 5">
    <name type="scientific">Azospirillum griseum</name>
    <dbReference type="NCBI Taxonomy" id="2496639"/>
    <lineage>
        <taxon>Bacteria</taxon>
        <taxon>Pseudomonadati</taxon>
        <taxon>Pseudomonadota</taxon>
        <taxon>Alphaproteobacteria</taxon>
        <taxon>Rhodospirillales</taxon>
        <taxon>Azospirillaceae</taxon>
        <taxon>Azospirillum</taxon>
    </lineage>
</organism>
<dbReference type="AlphaFoldDB" id="A0A3S0I1G6"/>
<dbReference type="SMART" id="SM00470">
    <property type="entry name" value="ParB"/>
    <property type="match status" value="1"/>
</dbReference>
<reference evidence="4 5" key="1">
    <citation type="submission" date="2018-12" db="EMBL/GenBank/DDBJ databases">
        <authorList>
            <person name="Yang Y."/>
        </authorList>
    </citation>
    <scope>NUCLEOTIDE SEQUENCE [LARGE SCALE GENOMIC DNA]</scope>
    <source>
        <strain evidence="4 5">L-25-5w-1</strain>
    </source>
</reference>
<dbReference type="GO" id="GO:0007059">
    <property type="term" value="P:chromosome segregation"/>
    <property type="evidence" value="ECO:0007669"/>
    <property type="project" value="UniProtKB-KW"/>
</dbReference>
<dbReference type="InterPro" id="IPR036086">
    <property type="entry name" value="ParB/Sulfiredoxin_sf"/>
</dbReference>
<proteinExistence type="inferred from homology"/>
<dbReference type="GO" id="GO:0005694">
    <property type="term" value="C:chromosome"/>
    <property type="evidence" value="ECO:0007669"/>
    <property type="project" value="TreeGrafter"/>
</dbReference>
<comment type="caution">
    <text evidence="4">The sequence shown here is derived from an EMBL/GenBank/DDBJ whole genome shotgun (WGS) entry which is preliminary data.</text>
</comment>
<dbReference type="Pfam" id="PF17762">
    <property type="entry name" value="HTH_ParB"/>
    <property type="match status" value="1"/>
</dbReference>
<dbReference type="GO" id="GO:0003677">
    <property type="term" value="F:DNA binding"/>
    <property type="evidence" value="ECO:0007669"/>
    <property type="project" value="InterPro"/>
</dbReference>
<dbReference type="RefSeq" id="WP_126614768.1">
    <property type="nucleotide sequence ID" value="NZ_JBHUCY010000029.1"/>
</dbReference>